<accession>A0A4C1UNU0</accession>
<protein>
    <submittedName>
        <fullName evidence="1">Uncharacterized protein</fullName>
    </submittedName>
</protein>
<proteinExistence type="predicted"/>
<keyword evidence="2" id="KW-1185">Reference proteome</keyword>
<name>A0A4C1UNU0_EUMVA</name>
<evidence type="ECO:0000313" key="2">
    <source>
        <dbReference type="Proteomes" id="UP000299102"/>
    </source>
</evidence>
<gene>
    <name evidence="1" type="ORF">EVAR_76206_1</name>
</gene>
<dbReference type="AlphaFoldDB" id="A0A4C1UNU0"/>
<sequence>MPLSDEHLHQPTPAHRIIYSFPKGRQRAGDCYGVASALKLRRSPCVRVNRQEPSRSLRFGLIPLSDSVCRLWVNIEEMRKQARRDTNLCIKRPLKNVKILAVWGRGGKLSSLPPWYVHE</sequence>
<dbReference type="EMBL" id="BGZK01000203">
    <property type="protein sequence ID" value="GBP28115.1"/>
    <property type="molecule type" value="Genomic_DNA"/>
</dbReference>
<dbReference type="Proteomes" id="UP000299102">
    <property type="component" value="Unassembled WGS sequence"/>
</dbReference>
<evidence type="ECO:0000313" key="1">
    <source>
        <dbReference type="EMBL" id="GBP28115.1"/>
    </source>
</evidence>
<organism evidence="1 2">
    <name type="scientific">Eumeta variegata</name>
    <name type="common">Bagworm moth</name>
    <name type="synonym">Eumeta japonica</name>
    <dbReference type="NCBI Taxonomy" id="151549"/>
    <lineage>
        <taxon>Eukaryota</taxon>
        <taxon>Metazoa</taxon>
        <taxon>Ecdysozoa</taxon>
        <taxon>Arthropoda</taxon>
        <taxon>Hexapoda</taxon>
        <taxon>Insecta</taxon>
        <taxon>Pterygota</taxon>
        <taxon>Neoptera</taxon>
        <taxon>Endopterygota</taxon>
        <taxon>Lepidoptera</taxon>
        <taxon>Glossata</taxon>
        <taxon>Ditrysia</taxon>
        <taxon>Tineoidea</taxon>
        <taxon>Psychidae</taxon>
        <taxon>Oiketicinae</taxon>
        <taxon>Eumeta</taxon>
    </lineage>
</organism>
<reference evidence="1 2" key="1">
    <citation type="journal article" date="2019" name="Commun. Biol.">
        <title>The bagworm genome reveals a unique fibroin gene that provides high tensile strength.</title>
        <authorList>
            <person name="Kono N."/>
            <person name="Nakamura H."/>
            <person name="Ohtoshi R."/>
            <person name="Tomita M."/>
            <person name="Numata K."/>
            <person name="Arakawa K."/>
        </authorList>
    </citation>
    <scope>NUCLEOTIDE SEQUENCE [LARGE SCALE GENOMIC DNA]</scope>
</reference>
<comment type="caution">
    <text evidence="1">The sequence shown here is derived from an EMBL/GenBank/DDBJ whole genome shotgun (WGS) entry which is preliminary data.</text>
</comment>